<evidence type="ECO:0000256" key="1">
    <source>
        <dbReference type="ARBA" id="ARBA00004305"/>
    </source>
</evidence>
<dbReference type="Proteomes" id="UP000319731">
    <property type="component" value="Unassembled WGS sequence"/>
</dbReference>
<evidence type="ECO:0000313" key="7">
    <source>
        <dbReference type="EMBL" id="TPX30231.1"/>
    </source>
</evidence>
<dbReference type="GO" id="GO:0016491">
    <property type="term" value="F:oxidoreductase activity"/>
    <property type="evidence" value="ECO:0007669"/>
    <property type="project" value="InterPro"/>
</dbReference>
<organism evidence="7 8">
    <name type="scientific">Synchytrium microbalum</name>
    <dbReference type="NCBI Taxonomy" id="1806994"/>
    <lineage>
        <taxon>Eukaryota</taxon>
        <taxon>Fungi</taxon>
        <taxon>Fungi incertae sedis</taxon>
        <taxon>Chytridiomycota</taxon>
        <taxon>Chytridiomycota incertae sedis</taxon>
        <taxon>Chytridiomycetes</taxon>
        <taxon>Synchytriales</taxon>
        <taxon>Synchytriaceae</taxon>
        <taxon>Synchytrium</taxon>
    </lineage>
</organism>
<sequence length="570" mass="61072">MASLAVASGRGRIHPARKILRLSLNHQAQRPSSSSVETFDSLIIGSGHNGLTCAAYLAKAGKKVLVLERRHLIGGAAVTEEVYPGHKVSRASYLLSLLRPQIIKELDLKRHGLKYFLRQTSSFTPISGTKDYLLLGMDASKNRQEISKFSTKDAEAYEVYEKWLGSLIKGLVPLLDLPPMDMRSTLKMWSLAMPLMKAFSPLGLAGMPETWELLTAPASKILKRFFESEPLLSTLATDAVIGAVVSPDTPGSGYVLLHHVMGELDGVSGAWAVVEGGMGAVSNAIASSATSYGAEIRTNAPVKRILLEAGKTIGVELESGQQIRAKSVLSNATPKVTFMDLLPADALSERDREAMKSISYESATTKINLALSELPNFSAIPNQSPNHIQPHHCTTIHMGCESLKSLNEAYVAALSSKPSPRPMIEMTIPSTVDTTLVPPGSGHHVATLFIQYTPYEYFNTADADTRKTAFLKTVINVIEEYVPSFGRTVLAADILTPPDLERVFGLTGGNIFHGAMSLDQLLVSRPTAYGPGGSRTAVKGLYLCGAGTHPGGGVMGSPGRLAALACIADH</sequence>
<protein>
    <recommendedName>
        <fullName evidence="5">Pyridine nucleotide-disulfide oxidoreductase domain-containing protein 2</fullName>
    </recommendedName>
</protein>
<comment type="subcellular location">
    <subcellularLocation>
        <location evidence="1">Mitochondrion matrix</location>
    </subcellularLocation>
</comment>
<evidence type="ECO:0000313" key="8">
    <source>
        <dbReference type="Proteomes" id="UP000319731"/>
    </source>
</evidence>
<name>A0A507BS75_9FUNG</name>
<evidence type="ECO:0000256" key="3">
    <source>
        <dbReference type="ARBA" id="ARBA00037217"/>
    </source>
</evidence>
<evidence type="ECO:0000256" key="4">
    <source>
        <dbReference type="ARBA" id="ARBA00038825"/>
    </source>
</evidence>
<comment type="function">
    <text evidence="3">Probable oxidoreductase that may play a role as regulator of mitochondrial function.</text>
</comment>
<evidence type="ECO:0000256" key="5">
    <source>
        <dbReference type="ARBA" id="ARBA00040298"/>
    </source>
</evidence>
<proteinExistence type="inferred from homology"/>
<comment type="caution">
    <text evidence="7">The sequence shown here is derived from an EMBL/GenBank/DDBJ whole genome shotgun (WGS) entry which is preliminary data.</text>
</comment>
<dbReference type="InterPro" id="IPR036188">
    <property type="entry name" value="FAD/NAD-bd_sf"/>
</dbReference>
<dbReference type="Pfam" id="PF13450">
    <property type="entry name" value="NAD_binding_8"/>
    <property type="match status" value="1"/>
</dbReference>
<dbReference type="PANTHER" id="PTHR10668:SF103">
    <property type="entry name" value="PYRIDINE NUCLEOTIDE-DISULFIDE OXIDOREDUCTASE DOMAIN-CONTAINING PROTEIN 2"/>
    <property type="match status" value="1"/>
</dbReference>
<dbReference type="EMBL" id="QEAO01000084">
    <property type="protein sequence ID" value="TPX30231.1"/>
    <property type="molecule type" value="Genomic_DNA"/>
</dbReference>
<dbReference type="Gene3D" id="3.50.50.60">
    <property type="entry name" value="FAD/NAD(P)-binding domain"/>
    <property type="match status" value="2"/>
</dbReference>
<dbReference type="InterPro" id="IPR002937">
    <property type="entry name" value="Amino_oxidase"/>
</dbReference>
<dbReference type="SUPFAM" id="SSF51905">
    <property type="entry name" value="FAD/NAD(P)-binding domain"/>
    <property type="match status" value="1"/>
</dbReference>
<keyword evidence="8" id="KW-1185">Reference proteome</keyword>
<gene>
    <name evidence="7" type="ORF">SmJEL517_g06158</name>
</gene>
<dbReference type="RefSeq" id="XP_031021941.1">
    <property type="nucleotide sequence ID" value="XM_031172084.1"/>
</dbReference>
<dbReference type="GeneID" id="42007381"/>
<dbReference type="GO" id="GO:0005759">
    <property type="term" value="C:mitochondrial matrix"/>
    <property type="evidence" value="ECO:0007669"/>
    <property type="project" value="UniProtKB-SubCell"/>
</dbReference>
<dbReference type="PANTHER" id="PTHR10668">
    <property type="entry name" value="PHYTOENE DEHYDROGENASE"/>
    <property type="match status" value="1"/>
</dbReference>
<comment type="similarity">
    <text evidence="2">Belongs to the carotenoid/retinoid oxidoreductase family.</text>
</comment>
<dbReference type="AlphaFoldDB" id="A0A507BS75"/>
<reference evidence="7 8" key="1">
    <citation type="journal article" date="2019" name="Sci. Rep.">
        <title>Comparative genomics of chytrid fungi reveal insights into the obligate biotrophic and pathogenic lifestyle of Synchytrium endobioticum.</title>
        <authorList>
            <person name="van de Vossenberg B.T.L.H."/>
            <person name="Warris S."/>
            <person name="Nguyen H.D.T."/>
            <person name="van Gent-Pelzer M.P.E."/>
            <person name="Joly D.L."/>
            <person name="van de Geest H.C."/>
            <person name="Bonants P.J.M."/>
            <person name="Smith D.S."/>
            <person name="Levesque C.A."/>
            <person name="van der Lee T.A.J."/>
        </authorList>
    </citation>
    <scope>NUCLEOTIDE SEQUENCE [LARGE SCALE GENOMIC DNA]</scope>
    <source>
        <strain evidence="7 8">JEL517</strain>
    </source>
</reference>
<feature type="domain" description="Amine oxidase" evidence="6">
    <location>
        <begin position="251"/>
        <end position="552"/>
    </location>
</feature>
<dbReference type="STRING" id="1806994.A0A507BS75"/>
<accession>A0A507BS75</accession>
<dbReference type="Pfam" id="PF01593">
    <property type="entry name" value="Amino_oxidase"/>
    <property type="match status" value="1"/>
</dbReference>
<dbReference type="OrthoDB" id="7777654at2759"/>
<evidence type="ECO:0000256" key="2">
    <source>
        <dbReference type="ARBA" id="ARBA00006046"/>
    </source>
</evidence>
<comment type="subunit">
    <text evidence="4">Interacts with COX5B; this interaction may contribute to localize PYROXD2 to the inner face of the inner mitochondrial membrane.</text>
</comment>
<evidence type="ECO:0000259" key="6">
    <source>
        <dbReference type="Pfam" id="PF01593"/>
    </source>
</evidence>